<dbReference type="Gene3D" id="1.10.10.10">
    <property type="entry name" value="Winged helix-like DNA-binding domain superfamily/Winged helix DNA-binding domain"/>
    <property type="match status" value="1"/>
</dbReference>
<feature type="domain" description="SIS" evidence="6">
    <location>
        <begin position="147"/>
        <end position="286"/>
    </location>
</feature>
<dbReference type="InterPro" id="IPR000281">
    <property type="entry name" value="HTH_RpiR"/>
</dbReference>
<dbReference type="InterPro" id="IPR046348">
    <property type="entry name" value="SIS_dom_sf"/>
</dbReference>
<evidence type="ECO:0000256" key="4">
    <source>
        <dbReference type="SAM" id="MobiDB-lite"/>
    </source>
</evidence>
<feature type="region of interest" description="Disordered" evidence="4">
    <location>
        <begin position="1"/>
        <end position="21"/>
    </location>
</feature>
<keyword evidence="1" id="KW-0805">Transcription regulation</keyword>
<gene>
    <name evidence="7" type="ORF">C7450_10437</name>
</gene>
<evidence type="ECO:0000313" key="8">
    <source>
        <dbReference type="Proteomes" id="UP000248021"/>
    </source>
</evidence>
<dbReference type="Gene3D" id="3.40.50.10490">
    <property type="entry name" value="Glucose-6-phosphate isomerase like protein, domain 1"/>
    <property type="match status" value="1"/>
</dbReference>
<dbReference type="Proteomes" id="UP000248021">
    <property type="component" value="Unassembled WGS sequence"/>
</dbReference>
<dbReference type="GO" id="GO:0003677">
    <property type="term" value="F:DNA binding"/>
    <property type="evidence" value="ECO:0007669"/>
    <property type="project" value="UniProtKB-KW"/>
</dbReference>
<evidence type="ECO:0000256" key="1">
    <source>
        <dbReference type="ARBA" id="ARBA00023015"/>
    </source>
</evidence>
<sequence>MAPDHSDVAPGRGPIARANEPLTQDASHFLDKIAARRAQLSPSERKVADFVLDHPERIIRMSIAELAASVGVSQPTVLRFVRSVGLSRYPDLKLLTGQSIVSGTPYLHSEVRAQDTLDEVANKIFDSSIHVLNAVRQSIDREALTRAVQTIATARRIDCFGAGAASILAIEAQHKLMRLGLPVVSYVDTHLQRMAAATLGSGDVVLCFSHTGEIRDTLKMANKAREVGARVIALTRPGTALAAAAHILLAIDAHENTEVYAPMTSRIAHAVLLDIIVTAVALHFGEPMLKRLRDVKDSLADLRLPTGPASPGRQGLPGKMPPGRRGA</sequence>
<dbReference type="Pfam" id="PF01418">
    <property type="entry name" value="HTH_6"/>
    <property type="match status" value="1"/>
</dbReference>
<feature type="domain" description="HTH rpiR-type" evidence="5">
    <location>
        <begin position="27"/>
        <end position="103"/>
    </location>
</feature>
<dbReference type="PROSITE" id="PS51071">
    <property type="entry name" value="HTH_RPIR"/>
    <property type="match status" value="1"/>
</dbReference>
<accession>A0A2V3U852</accession>
<dbReference type="InterPro" id="IPR036388">
    <property type="entry name" value="WH-like_DNA-bd_sf"/>
</dbReference>
<dbReference type="AlphaFoldDB" id="A0A2V3U852"/>
<proteinExistence type="predicted"/>
<dbReference type="PANTHER" id="PTHR30514:SF1">
    <property type="entry name" value="HTH-TYPE TRANSCRIPTIONAL REGULATOR HEXR-RELATED"/>
    <property type="match status" value="1"/>
</dbReference>
<evidence type="ECO:0000259" key="6">
    <source>
        <dbReference type="PROSITE" id="PS51464"/>
    </source>
</evidence>
<protein>
    <submittedName>
        <fullName evidence="7">RpiR family transcriptional regulator</fullName>
    </submittedName>
</protein>
<evidence type="ECO:0000259" key="5">
    <source>
        <dbReference type="PROSITE" id="PS51071"/>
    </source>
</evidence>
<dbReference type="CDD" id="cd05013">
    <property type="entry name" value="SIS_RpiR"/>
    <property type="match status" value="1"/>
</dbReference>
<evidence type="ECO:0000256" key="3">
    <source>
        <dbReference type="ARBA" id="ARBA00023163"/>
    </source>
</evidence>
<dbReference type="InterPro" id="IPR047640">
    <property type="entry name" value="RpiR-like"/>
</dbReference>
<dbReference type="PROSITE" id="PS00356">
    <property type="entry name" value="HTH_LACI_1"/>
    <property type="match status" value="1"/>
</dbReference>
<dbReference type="SUPFAM" id="SSF46689">
    <property type="entry name" value="Homeodomain-like"/>
    <property type="match status" value="1"/>
</dbReference>
<dbReference type="InterPro" id="IPR009057">
    <property type="entry name" value="Homeodomain-like_sf"/>
</dbReference>
<organism evidence="7 8">
    <name type="scientific">Chelatococcus asaccharovorans</name>
    <dbReference type="NCBI Taxonomy" id="28210"/>
    <lineage>
        <taxon>Bacteria</taxon>
        <taxon>Pseudomonadati</taxon>
        <taxon>Pseudomonadota</taxon>
        <taxon>Alphaproteobacteria</taxon>
        <taxon>Hyphomicrobiales</taxon>
        <taxon>Chelatococcaceae</taxon>
        <taxon>Chelatococcus</taxon>
    </lineage>
</organism>
<name>A0A2V3U852_9HYPH</name>
<feature type="region of interest" description="Disordered" evidence="4">
    <location>
        <begin position="303"/>
        <end position="327"/>
    </location>
</feature>
<keyword evidence="3" id="KW-0804">Transcription</keyword>
<dbReference type="PROSITE" id="PS51464">
    <property type="entry name" value="SIS"/>
    <property type="match status" value="1"/>
</dbReference>
<dbReference type="EMBL" id="QJJK01000004">
    <property type="protein sequence ID" value="PXW59987.1"/>
    <property type="molecule type" value="Genomic_DNA"/>
</dbReference>
<dbReference type="GO" id="GO:1901135">
    <property type="term" value="P:carbohydrate derivative metabolic process"/>
    <property type="evidence" value="ECO:0007669"/>
    <property type="project" value="InterPro"/>
</dbReference>
<evidence type="ECO:0000256" key="2">
    <source>
        <dbReference type="ARBA" id="ARBA00023125"/>
    </source>
</evidence>
<keyword evidence="2" id="KW-0238">DNA-binding</keyword>
<comment type="caution">
    <text evidence="7">The sequence shown here is derived from an EMBL/GenBank/DDBJ whole genome shotgun (WGS) entry which is preliminary data.</text>
</comment>
<dbReference type="InterPro" id="IPR001347">
    <property type="entry name" value="SIS_dom"/>
</dbReference>
<dbReference type="GO" id="GO:0003700">
    <property type="term" value="F:DNA-binding transcription factor activity"/>
    <property type="evidence" value="ECO:0007669"/>
    <property type="project" value="InterPro"/>
</dbReference>
<dbReference type="RefSeq" id="WP_170147178.1">
    <property type="nucleotide sequence ID" value="NZ_QJJK01000004.1"/>
</dbReference>
<dbReference type="Pfam" id="PF01380">
    <property type="entry name" value="SIS"/>
    <property type="match status" value="1"/>
</dbReference>
<dbReference type="GO" id="GO:0097367">
    <property type="term" value="F:carbohydrate derivative binding"/>
    <property type="evidence" value="ECO:0007669"/>
    <property type="project" value="InterPro"/>
</dbReference>
<dbReference type="SUPFAM" id="SSF53697">
    <property type="entry name" value="SIS domain"/>
    <property type="match status" value="1"/>
</dbReference>
<dbReference type="PANTHER" id="PTHR30514">
    <property type="entry name" value="GLUCOKINASE"/>
    <property type="match status" value="1"/>
</dbReference>
<evidence type="ECO:0000313" key="7">
    <source>
        <dbReference type="EMBL" id="PXW59987.1"/>
    </source>
</evidence>
<dbReference type="InterPro" id="IPR035472">
    <property type="entry name" value="RpiR-like_SIS"/>
</dbReference>
<keyword evidence="8" id="KW-1185">Reference proteome</keyword>
<reference evidence="7 8" key="1">
    <citation type="submission" date="2018-05" db="EMBL/GenBank/DDBJ databases">
        <title>Genomic Encyclopedia of Type Strains, Phase IV (KMG-IV): sequencing the most valuable type-strain genomes for metagenomic binning, comparative biology and taxonomic classification.</title>
        <authorList>
            <person name="Goeker M."/>
        </authorList>
    </citation>
    <scope>NUCLEOTIDE SEQUENCE [LARGE SCALE GENOMIC DNA]</scope>
    <source>
        <strain evidence="7 8">DSM 6462</strain>
    </source>
</reference>